<dbReference type="AlphaFoldDB" id="A0A9P5NAW1"/>
<dbReference type="Pfam" id="PF13517">
    <property type="entry name" value="FG-GAP_3"/>
    <property type="match status" value="1"/>
</dbReference>
<evidence type="ECO:0008006" key="5">
    <source>
        <dbReference type="Google" id="ProtNLM"/>
    </source>
</evidence>
<dbReference type="PANTHER" id="PTHR44103">
    <property type="entry name" value="PROPROTEIN CONVERTASE P"/>
    <property type="match status" value="1"/>
</dbReference>
<dbReference type="Proteomes" id="UP000724874">
    <property type="component" value="Unassembled WGS sequence"/>
</dbReference>
<keyword evidence="1" id="KW-0732">Signal</keyword>
<comment type="caution">
    <text evidence="3">The sequence shown here is derived from an EMBL/GenBank/DDBJ whole genome shotgun (WGS) entry which is preliminary data.</text>
</comment>
<sequence>MSKYNKKYFAPQARQTGSKLLDSDGYRLTLANGTLGLSMEGSNLLLASEATRLTAKYPKTLKQAAKETVVSPTFNITINDVAGTGAVNDVLKELQNFLKSDGVKNLTLYLGSGSQQPVTPNGPDNQPKPAKDGASIFGTSKPKKVVYGQRSLVPADSKGKADVIGFGAAGVAVWRQGSQTSELVTPNFGFNDEAGKWRVEKHVRVLADTTGKGRADIVGFSDAGVLIAVNKGNNAFAEPKLVLSDFGYDAGWRVEKHLRFVADLRNTGRADIIGFGDKGVFVSLNNGDGTFSPSKLAVSDFGYVVGGWKLDTSLRFLADLNGDGLLDIVGFGRQVWVSINNGDGTFQPLKSVVTDFSNGQAWYNDKHPRFVADLTGDGKPDLIGMHDDGVYVSFNKGDGTFDAARKVINNEFCYNKGWRVEKHLIVIADLTSSGCGDIVGFFDDGVYAAINNGDKTFKPVKRVIDKFSWNENWRVDRHPRFVVDITGDGRADIVGIGGTDVYVSYNDGQGNFGPQTQLVQNFGDLRPGWNAEKAVKYLTNLYP</sequence>
<evidence type="ECO:0000313" key="3">
    <source>
        <dbReference type="EMBL" id="KAF8877740.1"/>
    </source>
</evidence>
<organism evidence="3 4">
    <name type="scientific">Gymnopilus junonius</name>
    <name type="common">Spectacular rustgill mushroom</name>
    <name type="synonym">Gymnopilus spectabilis subsp. junonius</name>
    <dbReference type="NCBI Taxonomy" id="109634"/>
    <lineage>
        <taxon>Eukaryota</taxon>
        <taxon>Fungi</taxon>
        <taxon>Dikarya</taxon>
        <taxon>Basidiomycota</taxon>
        <taxon>Agaricomycotina</taxon>
        <taxon>Agaricomycetes</taxon>
        <taxon>Agaricomycetidae</taxon>
        <taxon>Agaricales</taxon>
        <taxon>Agaricineae</taxon>
        <taxon>Hymenogastraceae</taxon>
        <taxon>Gymnopilus</taxon>
    </lineage>
</organism>
<reference evidence="3" key="1">
    <citation type="submission" date="2020-11" db="EMBL/GenBank/DDBJ databases">
        <authorList>
            <consortium name="DOE Joint Genome Institute"/>
            <person name="Ahrendt S."/>
            <person name="Riley R."/>
            <person name="Andreopoulos W."/>
            <person name="LaButti K."/>
            <person name="Pangilinan J."/>
            <person name="Ruiz-duenas F.J."/>
            <person name="Barrasa J.M."/>
            <person name="Sanchez-Garcia M."/>
            <person name="Camarero S."/>
            <person name="Miyauchi S."/>
            <person name="Serrano A."/>
            <person name="Linde D."/>
            <person name="Babiker R."/>
            <person name="Drula E."/>
            <person name="Ayuso-Fernandez I."/>
            <person name="Pacheco R."/>
            <person name="Padilla G."/>
            <person name="Ferreira P."/>
            <person name="Barriuso J."/>
            <person name="Kellner H."/>
            <person name="Castanera R."/>
            <person name="Alfaro M."/>
            <person name="Ramirez L."/>
            <person name="Pisabarro A.G."/>
            <person name="Kuo A."/>
            <person name="Tritt A."/>
            <person name="Lipzen A."/>
            <person name="He G."/>
            <person name="Yan M."/>
            <person name="Ng V."/>
            <person name="Cullen D."/>
            <person name="Martin F."/>
            <person name="Rosso M.-N."/>
            <person name="Henrissat B."/>
            <person name="Hibbett D."/>
            <person name="Martinez A.T."/>
            <person name="Grigoriev I.V."/>
        </authorList>
    </citation>
    <scope>NUCLEOTIDE SEQUENCE</scope>
    <source>
        <strain evidence="3">AH 44721</strain>
    </source>
</reference>
<feature type="region of interest" description="Disordered" evidence="2">
    <location>
        <begin position="111"/>
        <end position="138"/>
    </location>
</feature>
<keyword evidence="4" id="KW-1185">Reference proteome</keyword>
<proteinExistence type="predicted"/>
<evidence type="ECO:0000313" key="4">
    <source>
        <dbReference type="Proteomes" id="UP000724874"/>
    </source>
</evidence>
<dbReference type="PANTHER" id="PTHR44103:SF1">
    <property type="entry name" value="PROPROTEIN CONVERTASE P"/>
    <property type="match status" value="1"/>
</dbReference>
<gene>
    <name evidence="3" type="ORF">CPB84DRAFT_1794703</name>
</gene>
<dbReference type="EMBL" id="JADNYJ010000166">
    <property type="protein sequence ID" value="KAF8877740.1"/>
    <property type="molecule type" value="Genomic_DNA"/>
</dbReference>
<accession>A0A9P5NAW1</accession>
<dbReference type="InterPro" id="IPR028994">
    <property type="entry name" value="Integrin_alpha_N"/>
</dbReference>
<protein>
    <recommendedName>
        <fullName evidence="5">VCBS repeat-containing protein</fullName>
    </recommendedName>
</protein>
<evidence type="ECO:0000256" key="2">
    <source>
        <dbReference type="SAM" id="MobiDB-lite"/>
    </source>
</evidence>
<feature type="compositionally biased region" description="Polar residues" evidence="2">
    <location>
        <begin position="112"/>
        <end position="124"/>
    </location>
</feature>
<dbReference type="OrthoDB" id="3153136at2759"/>
<dbReference type="SUPFAM" id="SSF69318">
    <property type="entry name" value="Integrin alpha N-terminal domain"/>
    <property type="match status" value="1"/>
</dbReference>
<evidence type="ECO:0000256" key="1">
    <source>
        <dbReference type="ARBA" id="ARBA00022729"/>
    </source>
</evidence>
<dbReference type="InterPro" id="IPR013517">
    <property type="entry name" value="FG-GAP"/>
</dbReference>
<name>A0A9P5NAW1_GYMJU</name>